<dbReference type="AlphaFoldDB" id="A0A392NS80"/>
<dbReference type="Proteomes" id="UP000265520">
    <property type="component" value="Unassembled WGS sequence"/>
</dbReference>
<dbReference type="EMBL" id="LXQA010047840">
    <property type="protein sequence ID" value="MCI02009.1"/>
    <property type="molecule type" value="Genomic_DNA"/>
</dbReference>
<keyword evidence="2" id="KW-1185">Reference proteome</keyword>
<name>A0A392NS80_9FABA</name>
<reference evidence="1 2" key="1">
    <citation type="journal article" date="2018" name="Front. Plant Sci.">
        <title>Red Clover (Trifolium pratense) and Zigzag Clover (T. medium) - A Picture of Genomic Similarities and Differences.</title>
        <authorList>
            <person name="Dluhosova J."/>
            <person name="Istvanek J."/>
            <person name="Nedelnik J."/>
            <person name="Repkova J."/>
        </authorList>
    </citation>
    <scope>NUCLEOTIDE SEQUENCE [LARGE SCALE GENOMIC DNA]</scope>
    <source>
        <strain evidence="2">cv. 10/8</strain>
        <tissue evidence="1">Leaf</tissue>
    </source>
</reference>
<accession>A0A392NS80</accession>
<feature type="non-terminal residue" evidence="1">
    <location>
        <position position="21"/>
    </location>
</feature>
<organism evidence="1 2">
    <name type="scientific">Trifolium medium</name>
    <dbReference type="NCBI Taxonomy" id="97028"/>
    <lineage>
        <taxon>Eukaryota</taxon>
        <taxon>Viridiplantae</taxon>
        <taxon>Streptophyta</taxon>
        <taxon>Embryophyta</taxon>
        <taxon>Tracheophyta</taxon>
        <taxon>Spermatophyta</taxon>
        <taxon>Magnoliopsida</taxon>
        <taxon>eudicotyledons</taxon>
        <taxon>Gunneridae</taxon>
        <taxon>Pentapetalae</taxon>
        <taxon>rosids</taxon>
        <taxon>fabids</taxon>
        <taxon>Fabales</taxon>
        <taxon>Fabaceae</taxon>
        <taxon>Papilionoideae</taxon>
        <taxon>50 kb inversion clade</taxon>
        <taxon>NPAAA clade</taxon>
        <taxon>Hologalegina</taxon>
        <taxon>IRL clade</taxon>
        <taxon>Trifolieae</taxon>
        <taxon>Trifolium</taxon>
    </lineage>
</organism>
<protein>
    <submittedName>
        <fullName evidence="1">Uncharacterized protein</fullName>
    </submittedName>
</protein>
<comment type="caution">
    <text evidence="1">The sequence shown here is derived from an EMBL/GenBank/DDBJ whole genome shotgun (WGS) entry which is preliminary data.</text>
</comment>
<evidence type="ECO:0000313" key="2">
    <source>
        <dbReference type="Proteomes" id="UP000265520"/>
    </source>
</evidence>
<proteinExistence type="predicted"/>
<sequence length="21" mass="2389">MTKLTNRNSVLYGTYMPGKLT</sequence>
<evidence type="ECO:0000313" key="1">
    <source>
        <dbReference type="EMBL" id="MCI02009.1"/>
    </source>
</evidence>